<name>A0A7J7MF95_9MAGN</name>
<accession>A0A7J7MF95</accession>
<feature type="compositionally biased region" description="Acidic residues" evidence="1">
    <location>
        <begin position="78"/>
        <end position="88"/>
    </location>
</feature>
<evidence type="ECO:0000259" key="2">
    <source>
        <dbReference type="Pfam" id="PF22915"/>
    </source>
</evidence>
<feature type="compositionally biased region" description="Acidic residues" evidence="1">
    <location>
        <begin position="362"/>
        <end position="376"/>
    </location>
</feature>
<dbReference type="GO" id="GO:0009941">
    <property type="term" value="C:chloroplast envelope"/>
    <property type="evidence" value="ECO:0007669"/>
    <property type="project" value="TreeGrafter"/>
</dbReference>
<dbReference type="PANTHER" id="PTHR36793:SF1">
    <property type="entry name" value="RIBOSOMAL RNA SMALL SUBUNIT METHYLTRANSFERASE J"/>
    <property type="match status" value="1"/>
</dbReference>
<dbReference type="Proteomes" id="UP000541444">
    <property type="component" value="Unassembled WGS sequence"/>
</dbReference>
<feature type="compositionally biased region" description="Polar residues" evidence="1">
    <location>
        <begin position="61"/>
        <end position="75"/>
    </location>
</feature>
<evidence type="ECO:0000313" key="4">
    <source>
        <dbReference type="Proteomes" id="UP000541444"/>
    </source>
</evidence>
<reference evidence="3 4" key="1">
    <citation type="journal article" date="2020" name="IScience">
        <title>Genome Sequencing of the Endangered Kingdonia uniflora (Circaeasteraceae, Ranunculales) Reveals Potential Mechanisms of Evolutionary Specialization.</title>
        <authorList>
            <person name="Sun Y."/>
            <person name="Deng T."/>
            <person name="Zhang A."/>
            <person name="Moore M.J."/>
            <person name="Landis J.B."/>
            <person name="Lin N."/>
            <person name="Zhang H."/>
            <person name="Zhang X."/>
            <person name="Huang J."/>
            <person name="Zhang X."/>
            <person name="Sun H."/>
            <person name="Wang H."/>
        </authorList>
    </citation>
    <scope>NUCLEOTIDE SEQUENCE [LARGE SCALE GENOMIC DNA]</scope>
    <source>
        <strain evidence="3">TB1705</strain>
        <tissue evidence="3">Leaf</tissue>
    </source>
</reference>
<evidence type="ECO:0000256" key="1">
    <source>
        <dbReference type="SAM" id="MobiDB-lite"/>
    </source>
</evidence>
<evidence type="ECO:0000313" key="3">
    <source>
        <dbReference type="EMBL" id="KAF6153398.1"/>
    </source>
</evidence>
<proteinExistence type="predicted"/>
<organism evidence="3 4">
    <name type="scientific">Kingdonia uniflora</name>
    <dbReference type="NCBI Taxonomy" id="39325"/>
    <lineage>
        <taxon>Eukaryota</taxon>
        <taxon>Viridiplantae</taxon>
        <taxon>Streptophyta</taxon>
        <taxon>Embryophyta</taxon>
        <taxon>Tracheophyta</taxon>
        <taxon>Spermatophyta</taxon>
        <taxon>Magnoliopsida</taxon>
        <taxon>Ranunculales</taxon>
        <taxon>Circaeasteraceae</taxon>
        <taxon>Kingdonia</taxon>
    </lineage>
</organism>
<dbReference type="EMBL" id="JACGCM010001564">
    <property type="protein sequence ID" value="KAF6153398.1"/>
    <property type="molecule type" value="Genomic_DNA"/>
</dbReference>
<dbReference type="Pfam" id="PF22915">
    <property type="entry name" value="ARMH5"/>
    <property type="match status" value="1"/>
</dbReference>
<gene>
    <name evidence="3" type="ORF">GIB67_003588</name>
</gene>
<dbReference type="AlphaFoldDB" id="A0A7J7MF95"/>
<protein>
    <recommendedName>
        <fullName evidence="2">Armadillo-like repeats domain-containing protein</fullName>
    </recommendedName>
</protein>
<feature type="region of interest" description="Disordered" evidence="1">
    <location>
        <begin position="351"/>
        <end position="376"/>
    </location>
</feature>
<dbReference type="PANTHER" id="PTHR36793">
    <property type="entry name" value="RIBOSOMAL RNA SMALL SUBUNIT METHYLTRANSFERASE J"/>
    <property type="match status" value="1"/>
</dbReference>
<keyword evidence="4" id="KW-1185">Reference proteome</keyword>
<sequence length="376" mass="42300">MASSSSSSFVIRPSNASVAANLRHTSSSLYPILPIRLRRSQTLSSFSSVRLVSTKAKARNEQTPTIQQQQKNPKTSVVEEETEEEEEELPWIQEKAMDLVEFTGSVSQALPGPRVGESKLPWLLAVPLAYAGITFVVAFVKTVRKFNSPKEKRRKLVNKNAFLCQSVDELFQKGRDEVQNSALITLTQKNSKHMIMDHYDIFYELFGLRIFFSSFVKDEIETGFGLEEILRKYIRYTLNEKPFNANVVADLIQLRKSSMLDDAQVAQILNEISRRIVRDKGPVVMNISGYSEKGFKRKLAVQALFGKIFYLSELPEFCSNDSSLIIKDMFGVTDEDAVALRTHTLSEAGDVDSLEKMLGGSDTEESDDEPSDVSQN</sequence>
<dbReference type="InterPro" id="IPR055241">
    <property type="entry name" value="Armadillo_rpt_dom"/>
</dbReference>
<dbReference type="OrthoDB" id="1716611at2759"/>
<comment type="caution">
    <text evidence="3">The sequence shown here is derived from an EMBL/GenBank/DDBJ whole genome shotgun (WGS) entry which is preliminary data.</text>
</comment>
<dbReference type="GO" id="GO:0009535">
    <property type="term" value="C:chloroplast thylakoid membrane"/>
    <property type="evidence" value="ECO:0007669"/>
    <property type="project" value="TreeGrafter"/>
</dbReference>
<feature type="region of interest" description="Disordered" evidence="1">
    <location>
        <begin position="55"/>
        <end position="88"/>
    </location>
</feature>
<feature type="domain" description="Armadillo-like repeats" evidence="2">
    <location>
        <begin position="222"/>
        <end position="313"/>
    </location>
</feature>